<comment type="caution">
    <text evidence="2">The sequence shown here is derived from an EMBL/GenBank/DDBJ whole genome shotgun (WGS) entry which is preliminary data.</text>
</comment>
<dbReference type="InterPro" id="IPR051531">
    <property type="entry name" value="N-acetyltransferase"/>
</dbReference>
<sequence length="169" mass="19145">MIITETERLRIRQLTEDDAAFALKLYTSEPFLRFVGDKQLKTVEDARQYLLDGPIRMYQTRGIGLYLVELKECCTPLGICGLIKRDSLDDIDLGYGFLPENFGQGYGYESALAVMAYGRRKLKMKKLVAITTADNQRCIKLLNKLGLHFVENIEEPEAAPALGLYAMEL</sequence>
<dbReference type="AlphaFoldDB" id="A0A1Q9GK22"/>
<dbReference type="PANTHER" id="PTHR43792:SF1">
    <property type="entry name" value="N-ACETYLTRANSFERASE DOMAIN-CONTAINING PROTEIN"/>
    <property type="match status" value="1"/>
</dbReference>
<gene>
    <name evidence="2" type="ORF">BIT28_12835</name>
</gene>
<reference evidence="2 3" key="1">
    <citation type="submission" date="2016-09" db="EMBL/GenBank/DDBJ databases">
        <title>Photobacterium proteolyticum sp. nov. a protease producing bacterium isolated from ocean sediments of Laizhou Bay.</title>
        <authorList>
            <person name="Li Y."/>
        </authorList>
    </citation>
    <scope>NUCLEOTIDE SEQUENCE [LARGE SCALE GENOMIC DNA]</scope>
    <source>
        <strain evidence="2 3">13-12</strain>
    </source>
</reference>
<organism evidence="2 3">
    <name type="scientific">Photobacterium proteolyticum</name>
    <dbReference type="NCBI Taxonomy" id="1903952"/>
    <lineage>
        <taxon>Bacteria</taxon>
        <taxon>Pseudomonadati</taxon>
        <taxon>Pseudomonadota</taxon>
        <taxon>Gammaproteobacteria</taxon>
        <taxon>Vibrionales</taxon>
        <taxon>Vibrionaceae</taxon>
        <taxon>Photobacterium</taxon>
    </lineage>
</organism>
<dbReference type="PANTHER" id="PTHR43792">
    <property type="entry name" value="GNAT FAMILY, PUTATIVE (AFU_ORTHOLOGUE AFUA_3G00765)-RELATED-RELATED"/>
    <property type="match status" value="1"/>
</dbReference>
<accession>A0A1Q9GK22</accession>
<feature type="domain" description="N-acetyltransferase" evidence="1">
    <location>
        <begin position="9"/>
        <end position="169"/>
    </location>
</feature>
<dbReference type="PROSITE" id="PS51186">
    <property type="entry name" value="GNAT"/>
    <property type="match status" value="1"/>
</dbReference>
<proteinExistence type="predicted"/>
<dbReference type="OrthoDB" id="9798081at2"/>
<dbReference type="InterPro" id="IPR000182">
    <property type="entry name" value="GNAT_dom"/>
</dbReference>
<keyword evidence="3" id="KW-1185">Reference proteome</keyword>
<dbReference type="SUPFAM" id="SSF55729">
    <property type="entry name" value="Acyl-CoA N-acyltransferases (Nat)"/>
    <property type="match status" value="1"/>
</dbReference>
<dbReference type="RefSeq" id="WP_075765195.1">
    <property type="nucleotide sequence ID" value="NZ_MJIL01000079.1"/>
</dbReference>
<dbReference type="STRING" id="1903952.BIT28_12835"/>
<dbReference type="EMBL" id="MJIL01000079">
    <property type="protein sequence ID" value="OLQ74842.1"/>
    <property type="molecule type" value="Genomic_DNA"/>
</dbReference>
<name>A0A1Q9GK22_9GAMM</name>
<evidence type="ECO:0000313" key="2">
    <source>
        <dbReference type="EMBL" id="OLQ74842.1"/>
    </source>
</evidence>
<dbReference type="Proteomes" id="UP000186905">
    <property type="component" value="Unassembled WGS sequence"/>
</dbReference>
<dbReference type="Pfam" id="PF13302">
    <property type="entry name" value="Acetyltransf_3"/>
    <property type="match status" value="1"/>
</dbReference>
<protein>
    <submittedName>
        <fullName evidence="2">GNAT family N-acetyltransferase</fullName>
    </submittedName>
</protein>
<dbReference type="InterPro" id="IPR016181">
    <property type="entry name" value="Acyl_CoA_acyltransferase"/>
</dbReference>
<dbReference type="GO" id="GO:0016747">
    <property type="term" value="F:acyltransferase activity, transferring groups other than amino-acyl groups"/>
    <property type="evidence" value="ECO:0007669"/>
    <property type="project" value="InterPro"/>
</dbReference>
<dbReference type="Gene3D" id="3.40.630.30">
    <property type="match status" value="1"/>
</dbReference>
<evidence type="ECO:0000313" key="3">
    <source>
        <dbReference type="Proteomes" id="UP000186905"/>
    </source>
</evidence>
<keyword evidence="2" id="KW-0808">Transferase</keyword>
<evidence type="ECO:0000259" key="1">
    <source>
        <dbReference type="PROSITE" id="PS51186"/>
    </source>
</evidence>